<dbReference type="AlphaFoldDB" id="T1KA98"/>
<dbReference type="EnsemblMetazoa" id="tetur07g07780.1">
    <property type="protein sequence ID" value="tetur07g07780.1"/>
    <property type="gene ID" value="tetur07g07780"/>
</dbReference>
<dbReference type="EMBL" id="CAEY01001900">
    <property type="status" value="NOT_ANNOTATED_CDS"/>
    <property type="molecule type" value="Genomic_DNA"/>
</dbReference>
<dbReference type="HOGENOM" id="CLU_2657634_0_0_1"/>
<protein>
    <submittedName>
        <fullName evidence="1">Uncharacterized protein</fullName>
    </submittedName>
</protein>
<organism evidence="1 2">
    <name type="scientific">Tetranychus urticae</name>
    <name type="common">Two-spotted spider mite</name>
    <dbReference type="NCBI Taxonomy" id="32264"/>
    <lineage>
        <taxon>Eukaryota</taxon>
        <taxon>Metazoa</taxon>
        <taxon>Ecdysozoa</taxon>
        <taxon>Arthropoda</taxon>
        <taxon>Chelicerata</taxon>
        <taxon>Arachnida</taxon>
        <taxon>Acari</taxon>
        <taxon>Acariformes</taxon>
        <taxon>Trombidiformes</taxon>
        <taxon>Prostigmata</taxon>
        <taxon>Eleutherengona</taxon>
        <taxon>Raphignathae</taxon>
        <taxon>Tetranychoidea</taxon>
        <taxon>Tetranychidae</taxon>
        <taxon>Tetranychus</taxon>
    </lineage>
</organism>
<evidence type="ECO:0000313" key="2">
    <source>
        <dbReference type="Proteomes" id="UP000015104"/>
    </source>
</evidence>
<sequence>MGNDNEGKGPKIVNHLQELHLYYQTVGKTSLREARKKVISVGIGGVFLSPEKQKYPQQNTRHYVITSTKQQVQDQP</sequence>
<reference evidence="1" key="2">
    <citation type="submission" date="2015-06" db="UniProtKB">
        <authorList>
            <consortium name="EnsemblMetazoa"/>
        </authorList>
    </citation>
    <scope>IDENTIFICATION</scope>
</reference>
<proteinExistence type="predicted"/>
<reference evidence="2" key="1">
    <citation type="submission" date="2011-08" db="EMBL/GenBank/DDBJ databases">
        <authorList>
            <person name="Rombauts S."/>
        </authorList>
    </citation>
    <scope>NUCLEOTIDE SEQUENCE</scope>
    <source>
        <strain evidence="2">London</strain>
    </source>
</reference>
<dbReference type="Proteomes" id="UP000015104">
    <property type="component" value="Unassembled WGS sequence"/>
</dbReference>
<evidence type="ECO:0000313" key="1">
    <source>
        <dbReference type="EnsemblMetazoa" id="tetur07g07780.1"/>
    </source>
</evidence>
<keyword evidence="2" id="KW-1185">Reference proteome</keyword>
<accession>T1KA98</accession>
<name>T1KA98_TETUR</name>